<name>A0ABP9FNZ9_9SPHI</name>
<sequence length="108" mass="12154">MVSSAIAISICSIKELVKNNPIFNILKLLAISIVIGLISELAFQVIRYFTSSLDIKTCIRSAIVMTLFYGLIAFLTAFQFKTRKTSILWIMITSLIIIANIAIKHFKR</sequence>
<feature type="transmembrane region" description="Helical" evidence="1">
    <location>
        <begin position="58"/>
        <end position="80"/>
    </location>
</feature>
<feature type="transmembrane region" description="Helical" evidence="1">
    <location>
        <begin position="86"/>
        <end position="103"/>
    </location>
</feature>
<protein>
    <submittedName>
        <fullName evidence="2">Uncharacterized protein</fullName>
    </submittedName>
</protein>
<dbReference type="EMBL" id="BAABJI010000002">
    <property type="protein sequence ID" value="GAA4911246.1"/>
    <property type="molecule type" value="Genomic_DNA"/>
</dbReference>
<reference evidence="3" key="1">
    <citation type="journal article" date="2019" name="Int. J. Syst. Evol. Microbiol.">
        <title>The Global Catalogue of Microorganisms (GCM) 10K type strain sequencing project: providing services to taxonomists for standard genome sequencing and annotation.</title>
        <authorList>
            <consortium name="The Broad Institute Genomics Platform"/>
            <consortium name="The Broad Institute Genome Sequencing Center for Infectious Disease"/>
            <person name="Wu L."/>
            <person name="Ma J."/>
        </authorList>
    </citation>
    <scope>NUCLEOTIDE SEQUENCE [LARGE SCALE GENOMIC DNA]</scope>
    <source>
        <strain evidence="3">JCM 18283</strain>
    </source>
</reference>
<evidence type="ECO:0000256" key="1">
    <source>
        <dbReference type="SAM" id="Phobius"/>
    </source>
</evidence>
<comment type="caution">
    <text evidence="2">The sequence shown here is derived from an EMBL/GenBank/DDBJ whole genome shotgun (WGS) entry which is preliminary data.</text>
</comment>
<evidence type="ECO:0000313" key="2">
    <source>
        <dbReference type="EMBL" id="GAA4911246.1"/>
    </source>
</evidence>
<evidence type="ECO:0000313" key="3">
    <source>
        <dbReference type="Proteomes" id="UP001501436"/>
    </source>
</evidence>
<keyword evidence="1" id="KW-1133">Transmembrane helix</keyword>
<keyword evidence="1" id="KW-0472">Membrane</keyword>
<keyword evidence="1" id="KW-0812">Transmembrane</keyword>
<dbReference type="Proteomes" id="UP001501436">
    <property type="component" value="Unassembled WGS sequence"/>
</dbReference>
<accession>A0ABP9FNZ9</accession>
<proteinExistence type="predicted"/>
<organism evidence="2 3">
    <name type="scientific">Mucilaginibacter defluvii</name>
    <dbReference type="NCBI Taxonomy" id="1196019"/>
    <lineage>
        <taxon>Bacteria</taxon>
        <taxon>Pseudomonadati</taxon>
        <taxon>Bacteroidota</taxon>
        <taxon>Sphingobacteriia</taxon>
        <taxon>Sphingobacteriales</taxon>
        <taxon>Sphingobacteriaceae</taxon>
        <taxon>Mucilaginibacter</taxon>
    </lineage>
</organism>
<keyword evidence="3" id="KW-1185">Reference proteome</keyword>
<gene>
    <name evidence="2" type="ORF">GCM10023313_12700</name>
</gene>
<feature type="transmembrane region" description="Helical" evidence="1">
    <location>
        <begin position="25"/>
        <end position="46"/>
    </location>
</feature>